<name>A0ACD3AMP3_9AGAR</name>
<gene>
    <name evidence="1" type="ORF">BDN72DRAFT_859462</name>
</gene>
<evidence type="ECO:0000313" key="1">
    <source>
        <dbReference type="EMBL" id="TFK67045.1"/>
    </source>
</evidence>
<evidence type="ECO:0000313" key="2">
    <source>
        <dbReference type="Proteomes" id="UP000308600"/>
    </source>
</evidence>
<protein>
    <submittedName>
        <fullName evidence="1">Uncharacterized protein</fullName>
    </submittedName>
</protein>
<sequence>MVQARSNWGGSNPHCSLERLILKLFKTRGFTRRVGWRAVAVPGKREYPPFAQQYTLFRRSAVIVVQCIRQKVARIKVEPGHVSGRRVIFVQERPATLTSGKYVDRKYNEPDECWNVEMTGCQFNRAGVRTLLIPYSLVLVFVGLSATVRE</sequence>
<keyword evidence="2" id="KW-1185">Reference proteome</keyword>
<accession>A0ACD3AMP3</accession>
<dbReference type="Proteomes" id="UP000308600">
    <property type="component" value="Unassembled WGS sequence"/>
</dbReference>
<proteinExistence type="predicted"/>
<dbReference type="EMBL" id="ML208387">
    <property type="protein sequence ID" value="TFK67045.1"/>
    <property type="molecule type" value="Genomic_DNA"/>
</dbReference>
<reference evidence="1 2" key="1">
    <citation type="journal article" date="2019" name="Nat. Ecol. Evol.">
        <title>Megaphylogeny resolves global patterns of mushroom evolution.</title>
        <authorList>
            <person name="Varga T."/>
            <person name="Krizsan K."/>
            <person name="Foldi C."/>
            <person name="Dima B."/>
            <person name="Sanchez-Garcia M."/>
            <person name="Sanchez-Ramirez S."/>
            <person name="Szollosi G.J."/>
            <person name="Szarkandi J.G."/>
            <person name="Papp V."/>
            <person name="Albert L."/>
            <person name="Andreopoulos W."/>
            <person name="Angelini C."/>
            <person name="Antonin V."/>
            <person name="Barry K.W."/>
            <person name="Bougher N.L."/>
            <person name="Buchanan P."/>
            <person name="Buyck B."/>
            <person name="Bense V."/>
            <person name="Catcheside P."/>
            <person name="Chovatia M."/>
            <person name="Cooper J."/>
            <person name="Damon W."/>
            <person name="Desjardin D."/>
            <person name="Finy P."/>
            <person name="Geml J."/>
            <person name="Haridas S."/>
            <person name="Hughes K."/>
            <person name="Justo A."/>
            <person name="Karasinski D."/>
            <person name="Kautmanova I."/>
            <person name="Kiss B."/>
            <person name="Kocsube S."/>
            <person name="Kotiranta H."/>
            <person name="LaButti K.M."/>
            <person name="Lechner B.E."/>
            <person name="Liimatainen K."/>
            <person name="Lipzen A."/>
            <person name="Lukacs Z."/>
            <person name="Mihaltcheva S."/>
            <person name="Morgado L.N."/>
            <person name="Niskanen T."/>
            <person name="Noordeloos M.E."/>
            <person name="Ohm R.A."/>
            <person name="Ortiz-Santana B."/>
            <person name="Ovrebo C."/>
            <person name="Racz N."/>
            <person name="Riley R."/>
            <person name="Savchenko A."/>
            <person name="Shiryaev A."/>
            <person name="Soop K."/>
            <person name="Spirin V."/>
            <person name="Szebenyi C."/>
            <person name="Tomsovsky M."/>
            <person name="Tulloss R.E."/>
            <person name="Uehling J."/>
            <person name="Grigoriev I.V."/>
            <person name="Vagvolgyi C."/>
            <person name="Papp T."/>
            <person name="Martin F.M."/>
            <person name="Miettinen O."/>
            <person name="Hibbett D.S."/>
            <person name="Nagy L.G."/>
        </authorList>
    </citation>
    <scope>NUCLEOTIDE SEQUENCE [LARGE SCALE GENOMIC DNA]</scope>
    <source>
        <strain evidence="1 2">NL-1719</strain>
    </source>
</reference>
<organism evidence="1 2">
    <name type="scientific">Pluteus cervinus</name>
    <dbReference type="NCBI Taxonomy" id="181527"/>
    <lineage>
        <taxon>Eukaryota</taxon>
        <taxon>Fungi</taxon>
        <taxon>Dikarya</taxon>
        <taxon>Basidiomycota</taxon>
        <taxon>Agaricomycotina</taxon>
        <taxon>Agaricomycetes</taxon>
        <taxon>Agaricomycetidae</taxon>
        <taxon>Agaricales</taxon>
        <taxon>Pluteineae</taxon>
        <taxon>Pluteaceae</taxon>
        <taxon>Pluteus</taxon>
    </lineage>
</organism>